<dbReference type="FunCoup" id="A8J273">
    <property type="interactions" value="1095"/>
</dbReference>
<evidence type="ECO:0000313" key="11">
    <source>
        <dbReference type="Proteomes" id="UP000006906"/>
    </source>
</evidence>
<dbReference type="OrthoDB" id="272266at2759"/>
<organism evidence="10 11">
    <name type="scientific">Chlamydomonas reinhardtii</name>
    <name type="common">Chlamydomonas smithii</name>
    <dbReference type="NCBI Taxonomy" id="3055"/>
    <lineage>
        <taxon>Eukaryota</taxon>
        <taxon>Viridiplantae</taxon>
        <taxon>Chlorophyta</taxon>
        <taxon>core chlorophytes</taxon>
        <taxon>Chlorophyceae</taxon>
        <taxon>CS clade</taxon>
        <taxon>Chlamydomonadales</taxon>
        <taxon>Chlamydomonadaceae</taxon>
        <taxon>Chlamydomonas</taxon>
    </lineage>
</organism>
<comment type="subcellular location">
    <subcellularLocation>
        <location evidence="1">Nucleus</location>
    </subcellularLocation>
</comment>
<dbReference type="GO" id="GO:0120231">
    <property type="term" value="C:DNA recombinase auxiliary factor complex"/>
    <property type="evidence" value="ECO:0000318"/>
    <property type="project" value="GO_Central"/>
</dbReference>
<proteinExistence type="inferred from homology"/>
<evidence type="ECO:0000256" key="6">
    <source>
        <dbReference type="ARBA" id="ARBA00023242"/>
    </source>
</evidence>
<dbReference type="EMBL" id="CM008967">
    <property type="protein sequence ID" value="PNW82571.1"/>
    <property type="molecule type" value="Genomic_DNA"/>
</dbReference>
<evidence type="ECO:0000256" key="1">
    <source>
        <dbReference type="ARBA" id="ARBA00004123"/>
    </source>
</evidence>
<dbReference type="Proteomes" id="UP000006906">
    <property type="component" value="Chromosome 6"/>
</dbReference>
<dbReference type="RefSeq" id="XP_001695346.1">
    <property type="nucleotide sequence ID" value="XM_001695294.2"/>
</dbReference>
<sequence>MASQSAEAQIERIVKDNNRPYGLQQLVDLAATMNFKKAQVTKAVDALVAKGSILAKEFGKTKIYLPPQTGRPVLSKEDYEASKQKTRELQEQCQKEAVECKQLETELSQLRSVLSEAEISRQTEELKRKLAADEKKLAMLKSNAVLITAEERAAAEKALARTLEAWRKRRSMFKNIWGAISENMDGKQADLFEEIGVETDEAAGADMAEAERLMPGSKRMRR</sequence>
<dbReference type="AlphaFoldDB" id="A8J273"/>
<dbReference type="GO" id="GO:0010774">
    <property type="term" value="P:meiotic strand invasion involved in reciprocal meiotic recombination"/>
    <property type="evidence" value="ECO:0000318"/>
    <property type="project" value="GO_Central"/>
</dbReference>
<feature type="domain" description="Homologous-pairing protein 2 winged helix" evidence="8">
    <location>
        <begin position="6"/>
        <end position="65"/>
    </location>
</feature>
<evidence type="ECO:0000256" key="4">
    <source>
        <dbReference type="ARBA" id="ARBA00023054"/>
    </source>
</evidence>
<dbReference type="InterPro" id="IPR010776">
    <property type="entry name" value="Hop2_WH_dom"/>
</dbReference>
<evidence type="ECO:0000256" key="2">
    <source>
        <dbReference type="ARBA" id="ARBA00007922"/>
    </source>
</evidence>
<evidence type="ECO:0000256" key="5">
    <source>
        <dbReference type="ARBA" id="ARBA00023172"/>
    </source>
</evidence>
<accession>A8J273</accession>
<dbReference type="Gramene" id="PNW82571">
    <property type="protein sequence ID" value="PNW82571"/>
    <property type="gene ID" value="CHLRE_06g284400v5"/>
</dbReference>
<feature type="domain" description="Leucine zipper with capping helix" evidence="9">
    <location>
        <begin position="148"/>
        <end position="202"/>
    </location>
</feature>
<comment type="similarity">
    <text evidence="2">Belongs to the HOP2 family.</text>
</comment>
<dbReference type="KEGG" id="cre:CHLRE_06g284400v5"/>
<dbReference type="GO" id="GO:0003690">
    <property type="term" value="F:double-stranded DNA binding"/>
    <property type="evidence" value="ECO:0000318"/>
    <property type="project" value="GO_Central"/>
</dbReference>
<evidence type="ECO:0000313" key="10">
    <source>
        <dbReference type="EMBL" id="PNW82571.1"/>
    </source>
</evidence>
<dbReference type="InterPro" id="IPR036388">
    <property type="entry name" value="WH-like_DNA-bd_sf"/>
</dbReference>
<keyword evidence="6" id="KW-0539">Nucleus</keyword>
<dbReference type="GO" id="GO:0000709">
    <property type="term" value="P:meiotic joint molecule formation"/>
    <property type="evidence" value="ECO:0000318"/>
    <property type="project" value="GO_Central"/>
</dbReference>
<dbReference type="HOGENOM" id="CLU_063266_0_0_1"/>
<dbReference type="eggNOG" id="KOG4603">
    <property type="taxonomic scope" value="Eukaryota"/>
</dbReference>
<dbReference type="Pfam" id="PF18517">
    <property type="entry name" value="LZ3wCH"/>
    <property type="match status" value="1"/>
</dbReference>
<evidence type="ECO:0000259" key="8">
    <source>
        <dbReference type="Pfam" id="PF07106"/>
    </source>
</evidence>
<dbReference type="STRING" id="3055.A8J273"/>
<dbReference type="InterPro" id="IPR040661">
    <property type="entry name" value="LZ3wCH"/>
</dbReference>
<keyword evidence="7" id="KW-0469">Meiosis</keyword>
<name>A8J273_CHLRE</name>
<dbReference type="PANTHER" id="PTHR15938">
    <property type="entry name" value="TBP-1 INTERACTING PROTEIN"/>
    <property type="match status" value="1"/>
</dbReference>
<dbReference type="Gene3D" id="1.10.10.10">
    <property type="entry name" value="Winged helix-like DNA-binding domain superfamily/Winged helix DNA-binding domain"/>
    <property type="match status" value="1"/>
</dbReference>
<evidence type="ECO:0000259" key="9">
    <source>
        <dbReference type="Pfam" id="PF18517"/>
    </source>
</evidence>
<reference evidence="10 11" key="1">
    <citation type="journal article" date="2007" name="Science">
        <title>The Chlamydomonas genome reveals the evolution of key animal and plant functions.</title>
        <authorList>
            <person name="Merchant S.S."/>
            <person name="Prochnik S.E."/>
            <person name="Vallon O."/>
            <person name="Harris E.H."/>
            <person name="Karpowicz S.J."/>
            <person name="Witman G.B."/>
            <person name="Terry A."/>
            <person name="Salamov A."/>
            <person name="Fritz-Laylin L.K."/>
            <person name="Marechal-Drouard L."/>
            <person name="Marshall W.F."/>
            <person name="Qu L.H."/>
            <person name="Nelson D.R."/>
            <person name="Sanderfoot A.A."/>
            <person name="Spalding M.H."/>
            <person name="Kapitonov V.V."/>
            <person name="Ren Q."/>
            <person name="Ferris P."/>
            <person name="Lindquist E."/>
            <person name="Shapiro H."/>
            <person name="Lucas S.M."/>
            <person name="Grimwood J."/>
            <person name="Schmutz J."/>
            <person name="Cardol P."/>
            <person name="Cerutti H."/>
            <person name="Chanfreau G."/>
            <person name="Chen C.L."/>
            <person name="Cognat V."/>
            <person name="Croft M.T."/>
            <person name="Dent R."/>
            <person name="Dutcher S."/>
            <person name="Fernandez E."/>
            <person name="Fukuzawa H."/>
            <person name="Gonzalez-Ballester D."/>
            <person name="Gonzalez-Halphen D."/>
            <person name="Hallmann A."/>
            <person name="Hanikenne M."/>
            <person name="Hippler M."/>
            <person name="Inwood W."/>
            <person name="Jabbari K."/>
            <person name="Kalanon M."/>
            <person name="Kuras R."/>
            <person name="Lefebvre P.A."/>
            <person name="Lemaire S.D."/>
            <person name="Lobanov A.V."/>
            <person name="Lohr M."/>
            <person name="Manuell A."/>
            <person name="Meier I."/>
            <person name="Mets L."/>
            <person name="Mittag M."/>
            <person name="Mittelmeier T."/>
            <person name="Moroney J.V."/>
            <person name="Moseley J."/>
            <person name="Napoli C."/>
            <person name="Nedelcu A.M."/>
            <person name="Niyogi K."/>
            <person name="Novoselov S.V."/>
            <person name="Paulsen I.T."/>
            <person name="Pazour G."/>
            <person name="Purton S."/>
            <person name="Ral J.P."/>
            <person name="Riano-Pachon D.M."/>
            <person name="Riekhof W."/>
            <person name="Rymarquis L."/>
            <person name="Schroda M."/>
            <person name="Stern D."/>
            <person name="Umen J."/>
            <person name="Willows R."/>
            <person name="Wilson N."/>
            <person name="Zimmer S.L."/>
            <person name="Allmer J."/>
            <person name="Balk J."/>
            <person name="Bisova K."/>
            <person name="Chen C.J."/>
            <person name="Elias M."/>
            <person name="Gendler K."/>
            <person name="Hauser C."/>
            <person name="Lamb M.R."/>
            <person name="Ledford H."/>
            <person name="Long J.C."/>
            <person name="Minagawa J."/>
            <person name="Page M.D."/>
            <person name="Pan J."/>
            <person name="Pootakham W."/>
            <person name="Roje S."/>
            <person name="Rose A."/>
            <person name="Stahlberg E."/>
            <person name="Terauchi A.M."/>
            <person name="Yang P."/>
            <person name="Ball S."/>
            <person name="Bowler C."/>
            <person name="Dieckmann C.L."/>
            <person name="Gladyshev V.N."/>
            <person name="Green P."/>
            <person name="Jorgensen R."/>
            <person name="Mayfield S."/>
            <person name="Mueller-Roeber B."/>
            <person name="Rajamani S."/>
            <person name="Sayre R.T."/>
            <person name="Brokstein P."/>
            <person name="Dubchak I."/>
            <person name="Goodstein D."/>
            <person name="Hornick L."/>
            <person name="Huang Y.W."/>
            <person name="Jhaveri J."/>
            <person name="Luo Y."/>
            <person name="Martinez D."/>
            <person name="Ngau W.C."/>
            <person name="Otillar B."/>
            <person name="Poliakov A."/>
            <person name="Porter A."/>
            <person name="Szajkowski L."/>
            <person name="Werner G."/>
            <person name="Zhou K."/>
            <person name="Grigoriev I.V."/>
            <person name="Rokhsar D.S."/>
            <person name="Grossman A.R."/>
        </authorList>
    </citation>
    <scope>NUCLEOTIDE SEQUENCE [LARGE SCALE GENOMIC DNA]</scope>
    <source>
        <strain evidence="11">CC-503</strain>
    </source>
</reference>
<dbReference type="PANTHER" id="PTHR15938:SF0">
    <property type="entry name" value="HOMOLOGOUS-PAIRING PROTEIN 2 HOMOLOG"/>
    <property type="match status" value="1"/>
</dbReference>
<evidence type="ECO:0000256" key="7">
    <source>
        <dbReference type="ARBA" id="ARBA00023254"/>
    </source>
</evidence>
<keyword evidence="5" id="KW-0233">DNA recombination</keyword>
<dbReference type="InParanoid" id="A8J273"/>
<dbReference type="GeneID" id="5720979"/>
<evidence type="ECO:0000256" key="3">
    <source>
        <dbReference type="ARBA" id="ARBA00016093"/>
    </source>
</evidence>
<dbReference type="GO" id="GO:0120230">
    <property type="term" value="F:recombinase activator activity"/>
    <property type="evidence" value="ECO:0000318"/>
    <property type="project" value="GO_Central"/>
</dbReference>
<keyword evidence="11" id="KW-1185">Reference proteome</keyword>
<protein>
    <recommendedName>
        <fullName evidence="3">Homologous-pairing protein 2 homolog</fullName>
    </recommendedName>
</protein>
<dbReference type="GO" id="GO:0000794">
    <property type="term" value="C:condensed nuclear chromosome"/>
    <property type="evidence" value="ECO:0000318"/>
    <property type="project" value="GO_Central"/>
</dbReference>
<dbReference type="GO" id="GO:0007129">
    <property type="term" value="P:homologous chromosome pairing at meiosis"/>
    <property type="evidence" value="ECO:0000318"/>
    <property type="project" value="GO_Central"/>
</dbReference>
<gene>
    <name evidence="10" type="ORF">CHLRE_06g284400v5</name>
</gene>
<dbReference type="Pfam" id="PF07106">
    <property type="entry name" value="WHD_TBPIP"/>
    <property type="match status" value="1"/>
</dbReference>
<dbReference type="PaxDb" id="3055-EDP01604"/>
<dbReference type="OMA" id="QKYHREW"/>
<keyword evidence="4" id="KW-0175">Coiled coil</keyword>